<accession>A0A7R8X5G5</accession>
<feature type="region of interest" description="Disordered" evidence="1">
    <location>
        <begin position="1280"/>
        <end position="1302"/>
    </location>
</feature>
<sequence>MSGAEQGELEGTICHLPSPHSGIISFQLRGESCQACFFIQDLFVDGQRAVGKVTEYLSIKQKVNFVVVPNPRPNPLIKWKAILVWAGKKPALVLGKVVQVDERHGIISFRSETRDESCLFVLLNLTLHHDRPSSDRGASLDQVIQTGQKVICVPEPYRLPRGFLKGPYTCYWRAAKVWKEGCLPSGLKVNGTLVTSLNSEKSKISKQDHCDWKVLTGQLGRVSDLSARKAIVTFRYEDHIAKALLILKNFDPPTDNLCEALEVGSFVLVDVEPYDNPNPPPGVDWFVSKCRIGSESSQSDEKSMIARRESSDRSVIKEQIGQVSEISEKKAIITFRLGDTFVKAFLMLGNFYPPANNLLDVLTKGGFVGIDVEPYESINAPEGVPWFVRRCWTRLRSSNINLRELDRDNNSLDLKSTGEAEKGFPRVHVGNYDMRTKVKSMNDMESDSNDEVSDRDLAEEMLDALGRIKDYINHPENFAKAKIPTIKQDVGPIAKPLDLEWGKEKPYDPLTWSCTIQDVARMRMNKEVSQQNVNKALLSGSLSGLSLQTKPSMDMQSTEGDIKQENLALKRNIVLLQNAFSSLLSKQALPSELIEKLIHFWLPYNPDLHLLFPGHAQEVSTSSEVGTSDSNSLNLSLIPDSQAAVREFLGSHGSLPKIPDLGIDNLPVLATVWNILTESQAVAKIESGGSFDSLVLVNRDISYKDGECLSRRDLRQVLSVVSLGGMYNFHIVKFVHGEILDSLDLKCVNPQDLLSVDASLDALAVFADYTLARCAVLRLDLFINGEKAMGKVTDYLDLKDIVNLVVVPNLRANTFNIKWRAVLVWMGEKPNLLRGRVIQVDDKHGIISFNGEHGEEFCLFSRAHLSILDDGHSGDMYEALPNLFNIGEQVIFVPEPHPLPRGFAKGPLTCYWRAAKVWKEGSLPNMVIPDRAVAREGSKYERSTIASQDEIQVEAGMLYGCLGRVSSLDARKAIVTFRHEGRLANAYLSLDSYDPPTNNLLDVLEGGRLVKFVAEPINPATEDGAGLPEGVDWLILRCWDCPRPDEASVRELDGMHGSTDELTHLVGINGRVTEVHPRKAVIAFTHGGDSAKAFLILRNFIPSVNSLFEVLEEGDLVSMDIEPWGGSHPPVGVDWYVLKCWIGHTERHKVIDLGDGRSMFTGRQAYGSEVLEALNGVVSELSTRKAIITFKLEDDTRKAFLVLGNFEPATSNLFHVLREGDSVRVDVEPWDGAHPPEGVDWFVVKCSLSTSYKKFSMRELDRSRSSVDEKLTEDVRKAMLKNGGRTNNTRTEIGSAESIRPGSKVDLMESDNERFNSNKHELMPSDSRVTLNAHSKGESSHGEGNVLRNQSRSLDPAEGKPKPEGAPQVTNIAVRLLTDLIQKGEQSLSLASNGSMPTGQIISQLITLKADDKRLGLLSLLLSQHIRTNSTEMDINQERLVLKHNMILLQNACILLLSQQPQSSDLVRELIQLWLPYNPDLHLLYQDKVGGCNGDLGSTGAGASGQNTSVPLECDTQAAVRAFLGVGGALPKGPDLGTDSLPVLATVWNILSESQVLAKVDIGINYGTYVAVGRDVSFKEGQCLVKQDLRQVLSVGQKLLVRHKPSPDGVGLAWHATVLERRMSAPELKEMEGIISHMPSAHSGIISFQLKKQPCQACFFIQDLYVNGVKASGPITKHVKLKEIVKFNAVPNMKPNSFNIKWRANLVWKGVRPTRLDAPTTPAVRGKVVSVDDKDGVILFQQADRDQYCIFQATHLIVNDRNVPEGKPLSQFVRVGDQVKLEQKPFPGGVAKGRYVCKWSAIKVTKEALPLDTFDSPPSAASGLSTFDDGTDDSWQSVDSKMGKKKLQVEEKKVVRQYPQELVESNVGVVRELSAKKAVITFQYRGNTARALLFQKNFDPPTHNLIDVLNPNDVVVFDAHLYDRPDGPDRVEWYVMKCWKKPGSKSSSPTPLRNSILNKTLDTSVSVITHLQSQQARVIEVYATDGVLELLLDNATSKRIWFLTRVVQVDQKPVDCSRPLGDYMKKGDIVTVDAKLCENAGHSRHCSWAATAVYKYSNYKSAVQAKKTTSQDHESTIDSFKDFDEGILGDLELDEDEIPDIGDLEMDDQELEVRGERVNGTGSVAERRDKDVEEPTIARIRSPALNVRVEMPLPKPQLENLKRVVLPLQNALILLLLQRNRQIELVAGDRLTELIRLWLMYNPDLYPMYQQVMMDSSGNSTTTSGLTPGARLSTFSTPSTVSDLSGVAYQSSLSGGLSGLLGASGSLPDSLLASAQVGSHPVSATILDIPRETHALAKIDSGLQSGTIVLIRRDICYKGQECISDQDLREVLSIGQKLSVKYAATKPGNPWQWEATHATLN</sequence>
<protein>
    <submittedName>
        <fullName evidence="2">Uncharacterized protein</fullName>
    </submittedName>
</protein>
<evidence type="ECO:0000256" key="1">
    <source>
        <dbReference type="SAM" id="MobiDB-lite"/>
    </source>
</evidence>
<proteinExistence type="predicted"/>
<feature type="region of interest" description="Disordered" evidence="1">
    <location>
        <begin position="1332"/>
        <end position="1368"/>
    </location>
</feature>
<dbReference type="Proteomes" id="UP000677054">
    <property type="component" value="Unassembled WGS sequence"/>
</dbReference>
<evidence type="ECO:0000313" key="2">
    <source>
        <dbReference type="EMBL" id="CAD7241303.1"/>
    </source>
</evidence>
<reference evidence="2" key="1">
    <citation type="submission" date="2020-11" db="EMBL/GenBank/DDBJ databases">
        <authorList>
            <person name="Tran Van P."/>
        </authorList>
    </citation>
    <scope>NUCLEOTIDE SEQUENCE</scope>
</reference>
<keyword evidence="3" id="KW-1185">Reference proteome</keyword>
<gene>
    <name evidence="2" type="ORF">DSTB1V02_LOCUS1303</name>
</gene>
<name>A0A7R8X5G5_9CRUS</name>
<evidence type="ECO:0000313" key="3">
    <source>
        <dbReference type="Proteomes" id="UP000677054"/>
    </source>
</evidence>
<dbReference type="EMBL" id="LR899637">
    <property type="protein sequence ID" value="CAD7241303.1"/>
    <property type="molecule type" value="Genomic_DNA"/>
</dbReference>
<dbReference type="EMBL" id="CAJPEV010000120">
    <property type="protein sequence ID" value="CAG0880904.1"/>
    <property type="molecule type" value="Genomic_DNA"/>
</dbReference>
<organism evidence="2">
    <name type="scientific">Darwinula stevensoni</name>
    <dbReference type="NCBI Taxonomy" id="69355"/>
    <lineage>
        <taxon>Eukaryota</taxon>
        <taxon>Metazoa</taxon>
        <taxon>Ecdysozoa</taxon>
        <taxon>Arthropoda</taxon>
        <taxon>Crustacea</taxon>
        <taxon>Oligostraca</taxon>
        <taxon>Ostracoda</taxon>
        <taxon>Podocopa</taxon>
        <taxon>Podocopida</taxon>
        <taxon>Darwinulocopina</taxon>
        <taxon>Darwinuloidea</taxon>
        <taxon>Darwinulidae</taxon>
        <taxon>Darwinula</taxon>
    </lineage>
</organism>